<organism evidence="2 3">
    <name type="scientific">Streptomyces actuosus</name>
    <dbReference type="NCBI Taxonomy" id="1885"/>
    <lineage>
        <taxon>Bacteria</taxon>
        <taxon>Bacillati</taxon>
        <taxon>Actinomycetota</taxon>
        <taxon>Actinomycetes</taxon>
        <taxon>Kitasatosporales</taxon>
        <taxon>Streptomycetaceae</taxon>
        <taxon>Streptomyces</taxon>
    </lineage>
</organism>
<reference evidence="2 3" key="1">
    <citation type="submission" date="2021-02" db="EMBL/GenBank/DDBJ databases">
        <title>Whole genome sequencing of Streptomyces actuosus VRA1.</title>
        <authorList>
            <person name="Sen G."/>
            <person name="Sen A."/>
        </authorList>
    </citation>
    <scope>NUCLEOTIDE SEQUENCE [LARGE SCALE GENOMIC DNA]</scope>
    <source>
        <strain evidence="2 3">VRA1</strain>
    </source>
</reference>
<dbReference type="PANTHER" id="PTHR11695:SF294">
    <property type="entry name" value="RETICULON-4-INTERACTING PROTEIN 1, MITOCHONDRIAL"/>
    <property type="match status" value="1"/>
</dbReference>
<dbReference type="InterPro" id="IPR020843">
    <property type="entry name" value="ER"/>
</dbReference>
<dbReference type="Pfam" id="PF13602">
    <property type="entry name" value="ADH_zinc_N_2"/>
    <property type="match status" value="1"/>
</dbReference>
<dbReference type="InterPro" id="IPR050700">
    <property type="entry name" value="YIM1/Zinc_Alcohol_DH_Fams"/>
</dbReference>
<dbReference type="Proteomes" id="UP000788262">
    <property type="component" value="Unassembled WGS sequence"/>
</dbReference>
<dbReference type="Gene3D" id="3.40.50.720">
    <property type="entry name" value="NAD(P)-binding Rossmann-like Domain"/>
    <property type="match status" value="1"/>
</dbReference>
<keyword evidence="3" id="KW-1185">Reference proteome</keyword>
<gene>
    <name evidence="2" type="ORF">JS756_05905</name>
</gene>
<dbReference type="SUPFAM" id="SSF50129">
    <property type="entry name" value="GroES-like"/>
    <property type="match status" value="1"/>
</dbReference>
<evidence type="ECO:0000313" key="3">
    <source>
        <dbReference type="Proteomes" id="UP000788262"/>
    </source>
</evidence>
<proteinExistence type="predicted"/>
<dbReference type="Pfam" id="PF08240">
    <property type="entry name" value="ADH_N"/>
    <property type="match status" value="1"/>
</dbReference>
<dbReference type="InterPro" id="IPR036291">
    <property type="entry name" value="NAD(P)-bd_dom_sf"/>
</dbReference>
<sequence length="310" mass="32629">MHAVRAHRRGGPERLVYGYAPVPEPGPGEVLVAVRSASITRGELRWPATWTTAFDESGEPRTPIIPSKEVSGTVDQLGPGTSRFRVGDDVYGLIPFLRDGAAAEFVAVPEGVLALKPPSLDHDRCAALPLAGLTAWQGLVRHAGLRAGQRVLVHGGAGGVGSFVVQVAAALGGAVTATATGADADFVRGLGAERVVDYTARPFEEEVRDVDVVFDTVGGDTAARSWQVLRPDGTLVSIAAPPPPAPGPEGRAVFFVVEPDQEGLKELAALVESGRLTPRVDRVVPLQHTAEAYTALEQEHHQGKIVLHIA</sequence>
<feature type="domain" description="Enoyl reductase (ER)" evidence="1">
    <location>
        <begin position="10"/>
        <end position="307"/>
    </location>
</feature>
<accession>A0ABS2VKL4</accession>
<dbReference type="CDD" id="cd05289">
    <property type="entry name" value="MDR_like_2"/>
    <property type="match status" value="1"/>
</dbReference>
<dbReference type="Gene3D" id="3.90.180.10">
    <property type="entry name" value="Medium-chain alcohol dehydrogenases, catalytic domain"/>
    <property type="match status" value="1"/>
</dbReference>
<protein>
    <submittedName>
        <fullName evidence="2">NADP-dependent oxidoreductase</fullName>
    </submittedName>
</protein>
<name>A0ABS2VKL4_STRAS</name>
<dbReference type="EMBL" id="JAFFZS010000003">
    <property type="protein sequence ID" value="MBN0043645.1"/>
    <property type="molecule type" value="Genomic_DNA"/>
</dbReference>
<comment type="caution">
    <text evidence="2">The sequence shown here is derived from an EMBL/GenBank/DDBJ whole genome shotgun (WGS) entry which is preliminary data.</text>
</comment>
<dbReference type="PANTHER" id="PTHR11695">
    <property type="entry name" value="ALCOHOL DEHYDROGENASE RELATED"/>
    <property type="match status" value="1"/>
</dbReference>
<evidence type="ECO:0000313" key="2">
    <source>
        <dbReference type="EMBL" id="MBN0043645.1"/>
    </source>
</evidence>
<dbReference type="SUPFAM" id="SSF51735">
    <property type="entry name" value="NAD(P)-binding Rossmann-fold domains"/>
    <property type="match status" value="1"/>
</dbReference>
<dbReference type="InterPro" id="IPR011032">
    <property type="entry name" value="GroES-like_sf"/>
</dbReference>
<evidence type="ECO:0000259" key="1">
    <source>
        <dbReference type="SMART" id="SM00829"/>
    </source>
</evidence>
<dbReference type="SMART" id="SM00829">
    <property type="entry name" value="PKS_ER"/>
    <property type="match status" value="1"/>
</dbReference>
<dbReference type="InterPro" id="IPR013154">
    <property type="entry name" value="ADH-like_N"/>
</dbReference>